<accession>A0A183V7P8</accession>
<evidence type="ECO:0000313" key="4">
    <source>
        <dbReference type="WBParaSite" id="TCNE_0001676901-mRNA-1"/>
    </source>
</evidence>
<sequence length="152" mass="17453">MEREPLISLIEKIVKRLASEIVTPKYVKRAVYGATAHKLPADKMERVVRESSEEFERAVIAKVEAKVDRLIEIIRDSDPNAQGWRPSGIPRKDISGHARLALLEHVKRLEEIKKNRLDELEEKKAYVNRLKEQIKELDDGSFSILTANTVQN</sequence>
<dbReference type="EMBL" id="UYWY01023873">
    <property type="protein sequence ID" value="VDM48089.1"/>
    <property type="molecule type" value="Genomic_DNA"/>
</dbReference>
<reference evidence="2 3" key="2">
    <citation type="submission" date="2018-11" db="EMBL/GenBank/DDBJ databases">
        <authorList>
            <consortium name="Pathogen Informatics"/>
        </authorList>
    </citation>
    <scope>NUCLEOTIDE SEQUENCE [LARGE SCALE GENOMIC DNA]</scope>
</reference>
<protein>
    <submittedName>
        <fullName evidence="4">Mediator of RNA polymerase II transcription subunit 21</fullName>
    </submittedName>
</protein>
<proteinExistence type="predicted"/>
<organism evidence="3 4">
    <name type="scientific">Toxocara canis</name>
    <name type="common">Canine roundworm</name>
    <dbReference type="NCBI Taxonomy" id="6265"/>
    <lineage>
        <taxon>Eukaryota</taxon>
        <taxon>Metazoa</taxon>
        <taxon>Ecdysozoa</taxon>
        <taxon>Nematoda</taxon>
        <taxon>Chromadorea</taxon>
        <taxon>Rhabditida</taxon>
        <taxon>Spirurina</taxon>
        <taxon>Ascaridomorpha</taxon>
        <taxon>Ascaridoidea</taxon>
        <taxon>Toxocaridae</taxon>
        <taxon>Toxocara</taxon>
    </lineage>
</organism>
<dbReference type="AlphaFoldDB" id="A0A183V7P8"/>
<evidence type="ECO:0000313" key="2">
    <source>
        <dbReference type="EMBL" id="VDM48089.1"/>
    </source>
</evidence>
<dbReference type="WBParaSite" id="TCNE_0001676901-mRNA-1">
    <property type="protein sequence ID" value="TCNE_0001676901-mRNA-1"/>
    <property type="gene ID" value="TCNE_0001676901"/>
</dbReference>
<keyword evidence="1" id="KW-0175">Coiled coil</keyword>
<keyword evidence="3" id="KW-1185">Reference proteome</keyword>
<dbReference type="Proteomes" id="UP000050794">
    <property type="component" value="Unassembled WGS sequence"/>
</dbReference>
<gene>
    <name evidence="2" type="ORF">TCNE_LOCUS16768</name>
</gene>
<name>A0A183V7P8_TOXCA</name>
<feature type="coiled-coil region" evidence="1">
    <location>
        <begin position="103"/>
        <end position="140"/>
    </location>
</feature>
<evidence type="ECO:0000256" key="1">
    <source>
        <dbReference type="SAM" id="Coils"/>
    </source>
</evidence>
<reference evidence="4" key="1">
    <citation type="submission" date="2016-06" db="UniProtKB">
        <authorList>
            <consortium name="WormBaseParasite"/>
        </authorList>
    </citation>
    <scope>IDENTIFICATION</scope>
</reference>
<evidence type="ECO:0000313" key="3">
    <source>
        <dbReference type="Proteomes" id="UP000050794"/>
    </source>
</evidence>